<protein>
    <submittedName>
        <fullName evidence="1">Uncharacterized protein</fullName>
    </submittedName>
</protein>
<keyword evidence="2" id="KW-1185">Reference proteome</keyword>
<dbReference type="EMBL" id="JAKJLQ010000044">
    <property type="protein sequence ID" value="MDF6104022.1"/>
    <property type="molecule type" value="Genomic_DNA"/>
</dbReference>
<comment type="caution">
    <text evidence="1">The sequence shown here is derived from an EMBL/GenBank/DDBJ whole genome shotgun (WGS) entry which is preliminary data.</text>
</comment>
<proteinExistence type="predicted"/>
<reference evidence="1" key="2">
    <citation type="submission" date="2022-01" db="EMBL/GenBank/DDBJ databases">
        <authorList>
            <person name="Sanchez-Suarez J."/>
            <person name="Villamil L."/>
            <person name="Diaz L.E."/>
        </authorList>
    </citation>
    <scope>NUCLEOTIDE SEQUENCE</scope>
    <source>
        <strain evidence="1">EUFUS-Z928</strain>
    </source>
</reference>
<dbReference type="RefSeq" id="WP_277244920.1">
    <property type="nucleotide sequence ID" value="NZ_JAKJLQ010000044.1"/>
</dbReference>
<evidence type="ECO:0000313" key="2">
    <source>
        <dbReference type="Proteomes" id="UP001152308"/>
    </source>
</evidence>
<sequence>MHTEVLGDLLDRDTFATITSHPDHIVTELLGVRLRHSYILPDRPKASQIRCHLSVQQSRSAQEVGRQPGPRYRHAQGDFVGKLLTPNRKRSAVTM</sequence>
<feature type="non-terminal residue" evidence="1">
    <location>
        <position position="95"/>
    </location>
</feature>
<dbReference type="Proteomes" id="UP001152308">
    <property type="component" value="Unassembled WGS sequence"/>
</dbReference>
<name>A0ABT6C110_9ACTN</name>
<gene>
    <name evidence="1" type="ORF">L2299_23630</name>
</gene>
<reference evidence="1" key="1">
    <citation type="journal article" date="2022" name="Data Brief">
        <title>Draft genome sequence data of Gordonia hongkongensis strain EUFUS-Z928 isolated from the octocoral Eunicea fusca.</title>
        <authorList>
            <person name="Sanchez-Suarez J."/>
            <person name="Diaz L."/>
            <person name="Melo-Bolivar J."/>
            <person name="Villamil L."/>
        </authorList>
    </citation>
    <scope>NUCLEOTIDE SEQUENCE</scope>
    <source>
        <strain evidence="1">EUFUS-Z928</strain>
    </source>
</reference>
<evidence type="ECO:0000313" key="1">
    <source>
        <dbReference type="EMBL" id="MDF6104022.1"/>
    </source>
</evidence>
<accession>A0ABT6C110</accession>
<organism evidence="1 2">
    <name type="scientific">Gordonia hongkongensis</name>
    <dbReference type="NCBI Taxonomy" id="1701090"/>
    <lineage>
        <taxon>Bacteria</taxon>
        <taxon>Bacillati</taxon>
        <taxon>Actinomycetota</taxon>
        <taxon>Actinomycetes</taxon>
        <taxon>Mycobacteriales</taxon>
        <taxon>Gordoniaceae</taxon>
        <taxon>Gordonia</taxon>
    </lineage>
</organism>